<dbReference type="InterPro" id="IPR001633">
    <property type="entry name" value="EAL_dom"/>
</dbReference>
<reference evidence="3" key="1">
    <citation type="journal article" date="2019" name="Int. J. Syst. Evol. Microbiol.">
        <title>The Global Catalogue of Microorganisms (GCM) 10K type strain sequencing project: providing services to taxonomists for standard genome sequencing and annotation.</title>
        <authorList>
            <consortium name="The Broad Institute Genomics Platform"/>
            <consortium name="The Broad Institute Genome Sequencing Center for Infectious Disease"/>
            <person name="Wu L."/>
            <person name="Ma J."/>
        </authorList>
    </citation>
    <scope>NUCLEOTIDE SEQUENCE [LARGE SCALE GENOMIC DNA]</scope>
    <source>
        <strain evidence="3">CCM 7526</strain>
    </source>
</reference>
<dbReference type="PANTHER" id="PTHR33121">
    <property type="entry name" value="CYCLIC DI-GMP PHOSPHODIESTERASE PDEF"/>
    <property type="match status" value="1"/>
</dbReference>
<dbReference type="CDD" id="cd01948">
    <property type="entry name" value="EAL"/>
    <property type="match status" value="1"/>
</dbReference>
<evidence type="ECO:0000313" key="2">
    <source>
        <dbReference type="EMBL" id="MFD1368253.1"/>
    </source>
</evidence>
<dbReference type="Pfam" id="PF00563">
    <property type="entry name" value="EAL"/>
    <property type="match status" value="1"/>
</dbReference>
<dbReference type="InterPro" id="IPR019278">
    <property type="entry name" value="DICT_dom"/>
</dbReference>
<name>A0ABW4ADC2_9ACTN</name>
<dbReference type="InterPro" id="IPR035919">
    <property type="entry name" value="EAL_sf"/>
</dbReference>
<dbReference type="InterPro" id="IPR050706">
    <property type="entry name" value="Cyclic-di-GMP_PDE-like"/>
</dbReference>
<protein>
    <submittedName>
        <fullName evidence="2">EAL domain-containing protein</fullName>
    </submittedName>
</protein>
<accession>A0ABW4ADC2</accession>
<evidence type="ECO:0000259" key="1">
    <source>
        <dbReference type="PROSITE" id="PS50883"/>
    </source>
</evidence>
<dbReference type="Pfam" id="PF10069">
    <property type="entry name" value="DICT"/>
    <property type="match status" value="1"/>
</dbReference>
<sequence>MSSTSTVHRISLDALLRDGLLHCVYQPFVDVDSGVVPAFEALLRAPADSGWQSPVELLDTARATGRLADLERASLRASLADAERLSHGRPMTLFVNLEPDTLTRRRDVVLEVLATRPAHVQVVVEITERALAADLAGVLAGAEQLRAAGCAIALDDVGVHPESLAFIPLLRPEVVKLDLKLLRTVKDPATVAVAGAVRAYAEQAGAEVVAEGIETPDDLIRAQVLGATLGQGWLWGRGDRVFPPSVSLPGRFAARPIGAALAATPYQLIGAGRRIRHAPKHLLVPVSKTLELMALEASVPPVVLAAFEDFRFFRPSTSRRFTELAARLPFVAALGVGMPPAPAPGVRGAALKPDDPLAREWTVVVLGAHTSAALMAFDLGDTGADPDRQFEFVVTYDRGLATAAAHSLVGRLTAG</sequence>
<dbReference type="Proteomes" id="UP001597183">
    <property type="component" value="Unassembled WGS sequence"/>
</dbReference>
<evidence type="ECO:0000313" key="3">
    <source>
        <dbReference type="Proteomes" id="UP001597183"/>
    </source>
</evidence>
<keyword evidence="3" id="KW-1185">Reference proteome</keyword>
<dbReference type="PANTHER" id="PTHR33121:SF76">
    <property type="entry name" value="SIGNALING PROTEIN"/>
    <property type="match status" value="1"/>
</dbReference>
<feature type="domain" description="EAL" evidence="1">
    <location>
        <begin position="4"/>
        <end position="252"/>
    </location>
</feature>
<gene>
    <name evidence="2" type="ORF">ACFQ5G_23110</name>
</gene>
<organism evidence="2 3">
    <name type="scientific">Actinoplanes sichuanensis</name>
    <dbReference type="NCBI Taxonomy" id="512349"/>
    <lineage>
        <taxon>Bacteria</taxon>
        <taxon>Bacillati</taxon>
        <taxon>Actinomycetota</taxon>
        <taxon>Actinomycetes</taxon>
        <taxon>Micromonosporales</taxon>
        <taxon>Micromonosporaceae</taxon>
        <taxon>Actinoplanes</taxon>
    </lineage>
</organism>
<dbReference type="PROSITE" id="PS50883">
    <property type="entry name" value="EAL"/>
    <property type="match status" value="1"/>
</dbReference>
<dbReference type="EMBL" id="JBHTMK010000034">
    <property type="protein sequence ID" value="MFD1368253.1"/>
    <property type="molecule type" value="Genomic_DNA"/>
</dbReference>
<proteinExistence type="predicted"/>
<dbReference type="SMART" id="SM00052">
    <property type="entry name" value="EAL"/>
    <property type="match status" value="1"/>
</dbReference>
<dbReference type="SUPFAM" id="SSF141868">
    <property type="entry name" value="EAL domain-like"/>
    <property type="match status" value="1"/>
</dbReference>
<dbReference type="Gene3D" id="3.20.20.450">
    <property type="entry name" value="EAL domain"/>
    <property type="match status" value="1"/>
</dbReference>
<comment type="caution">
    <text evidence="2">The sequence shown here is derived from an EMBL/GenBank/DDBJ whole genome shotgun (WGS) entry which is preliminary data.</text>
</comment>
<dbReference type="RefSeq" id="WP_317796473.1">
    <property type="nucleotide sequence ID" value="NZ_AP028461.1"/>
</dbReference>